<reference evidence="1 2" key="1">
    <citation type="submission" date="2019-02" db="EMBL/GenBank/DDBJ databases">
        <title>Deep-cultivation of Planctomycetes and their phenomic and genomic characterization uncovers novel biology.</title>
        <authorList>
            <person name="Wiegand S."/>
            <person name="Jogler M."/>
            <person name="Boedeker C."/>
            <person name="Pinto D."/>
            <person name="Vollmers J."/>
            <person name="Rivas-Marin E."/>
            <person name="Kohn T."/>
            <person name="Peeters S.H."/>
            <person name="Heuer A."/>
            <person name="Rast P."/>
            <person name="Oberbeckmann S."/>
            <person name="Bunk B."/>
            <person name="Jeske O."/>
            <person name="Meyerdierks A."/>
            <person name="Storesund J.E."/>
            <person name="Kallscheuer N."/>
            <person name="Luecker S."/>
            <person name="Lage O.M."/>
            <person name="Pohl T."/>
            <person name="Merkel B.J."/>
            <person name="Hornburger P."/>
            <person name="Mueller R.-W."/>
            <person name="Bruemmer F."/>
            <person name="Labrenz M."/>
            <person name="Spormann A.M."/>
            <person name="Op den Camp H."/>
            <person name="Overmann J."/>
            <person name="Amann R."/>
            <person name="Jetten M.S.M."/>
            <person name="Mascher T."/>
            <person name="Medema M.H."/>
            <person name="Devos D.P."/>
            <person name="Kaster A.-K."/>
            <person name="Ovreas L."/>
            <person name="Rohde M."/>
            <person name="Galperin M.Y."/>
            <person name="Jogler C."/>
        </authorList>
    </citation>
    <scope>NUCLEOTIDE SEQUENCE [LARGE SCALE GENOMIC DNA]</scope>
    <source>
        <strain evidence="1 2">Pan241w</strain>
    </source>
</reference>
<gene>
    <name evidence="1" type="ORF">Pan241w_06240</name>
</gene>
<proteinExistence type="predicted"/>
<dbReference type="EMBL" id="CP036269">
    <property type="protein sequence ID" value="QDT40567.1"/>
    <property type="molecule type" value="Genomic_DNA"/>
</dbReference>
<accession>A0A517R9J8</accession>
<protein>
    <submittedName>
        <fullName evidence="1">Uncharacterized protein</fullName>
    </submittedName>
</protein>
<sequence length="303" mass="33732">MLCGVIANFPYGQGSIMSGILRHKTIVIGCIVLTTSWLVMSANAENKQGQNRQKKLTTVSQVESLAVKPTVKRSVKEPKPIFYPELTKRELKIQAALNADSGCDFSKTPLSEVIKSLADRHGITMLLLEDKLKEEGISIDEPVSLSVKGIALKNVLKLILKPIDLTYMVDRERLKITSRLHEEEIYQTRVYPVGDFGNTIEVYLELGSTISKHVSLGYYRVAFAYTPFYTPFQGGGGGSGFFQVISEPNPPELSLRPYVYDEKNGGTIVAVRLSESLVISQTYHAHNEIVELLTQLRRARALD</sequence>
<dbReference type="AlphaFoldDB" id="A0A517R9J8"/>
<dbReference type="KEGG" id="gaz:Pan241w_06240"/>
<evidence type="ECO:0000313" key="2">
    <source>
        <dbReference type="Proteomes" id="UP000317171"/>
    </source>
</evidence>
<keyword evidence="2" id="KW-1185">Reference proteome</keyword>
<evidence type="ECO:0000313" key="1">
    <source>
        <dbReference type="EMBL" id="QDT40567.1"/>
    </source>
</evidence>
<name>A0A517R9J8_9PLAN</name>
<dbReference type="Proteomes" id="UP000317171">
    <property type="component" value="Chromosome"/>
</dbReference>
<organism evidence="1 2">
    <name type="scientific">Gimesia alba</name>
    <dbReference type="NCBI Taxonomy" id="2527973"/>
    <lineage>
        <taxon>Bacteria</taxon>
        <taxon>Pseudomonadati</taxon>
        <taxon>Planctomycetota</taxon>
        <taxon>Planctomycetia</taxon>
        <taxon>Planctomycetales</taxon>
        <taxon>Planctomycetaceae</taxon>
        <taxon>Gimesia</taxon>
    </lineage>
</organism>